<dbReference type="Proteomes" id="UP000366872">
    <property type="component" value="Unassembled WGS sequence"/>
</dbReference>
<evidence type="ECO:0000313" key="2">
    <source>
        <dbReference type="EMBL" id="VGO13717.1"/>
    </source>
</evidence>
<organism evidence="2 3">
    <name type="scientific">Pontiella desulfatans</name>
    <dbReference type="NCBI Taxonomy" id="2750659"/>
    <lineage>
        <taxon>Bacteria</taxon>
        <taxon>Pseudomonadati</taxon>
        <taxon>Kiritimatiellota</taxon>
        <taxon>Kiritimatiellia</taxon>
        <taxon>Kiritimatiellales</taxon>
        <taxon>Pontiellaceae</taxon>
        <taxon>Pontiella</taxon>
    </lineage>
</organism>
<dbReference type="Gene3D" id="2.60.120.200">
    <property type="match status" value="1"/>
</dbReference>
<accession>A0A6C2U1F2</accession>
<dbReference type="SUPFAM" id="SSF49899">
    <property type="entry name" value="Concanavalin A-like lectins/glucanases"/>
    <property type="match status" value="1"/>
</dbReference>
<dbReference type="EMBL" id="CAAHFG010000001">
    <property type="protein sequence ID" value="VGO13717.1"/>
    <property type="molecule type" value="Genomic_DNA"/>
</dbReference>
<dbReference type="PROSITE" id="PS51257">
    <property type="entry name" value="PROKAR_LIPOPROTEIN"/>
    <property type="match status" value="1"/>
</dbReference>
<evidence type="ECO:0008006" key="4">
    <source>
        <dbReference type="Google" id="ProtNLM"/>
    </source>
</evidence>
<feature type="chain" id="PRO_5025617193" description="LamG-like jellyroll fold domain-containing protein" evidence="1">
    <location>
        <begin position="27"/>
        <end position="310"/>
    </location>
</feature>
<evidence type="ECO:0000313" key="3">
    <source>
        <dbReference type="Proteomes" id="UP000366872"/>
    </source>
</evidence>
<evidence type="ECO:0000256" key="1">
    <source>
        <dbReference type="SAM" id="SignalP"/>
    </source>
</evidence>
<dbReference type="AlphaFoldDB" id="A0A6C2U1F2"/>
<keyword evidence="1" id="KW-0732">Signal</keyword>
<dbReference type="RefSeq" id="WP_136079264.1">
    <property type="nucleotide sequence ID" value="NZ_CAAHFG010000001.1"/>
</dbReference>
<dbReference type="Pfam" id="PF13385">
    <property type="entry name" value="Laminin_G_3"/>
    <property type="match status" value="1"/>
</dbReference>
<reference evidence="2 3" key="1">
    <citation type="submission" date="2019-04" db="EMBL/GenBank/DDBJ databases">
        <authorList>
            <person name="Van Vliet M D."/>
        </authorList>
    </citation>
    <scope>NUCLEOTIDE SEQUENCE [LARGE SCALE GENOMIC DNA]</scope>
    <source>
        <strain evidence="2 3">F1</strain>
    </source>
</reference>
<feature type="signal peptide" evidence="1">
    <location>
        <begin position="1"/>
        <end position="26"/>
    </location>
</feature>
<dbReference type="InterPro" id="IPR013320">
    <property type="entry name" value="ConA-like_dom_sf"/>
</dbReference>
<proteinExistence type="predicted"/>
<gene>
    <name evidence="2" type="ORF">PDESU_02274</name>
</gene>
<keyword evidence="3" id="KW-1185">Reference proteome</keyword>
<name>A0A6C2U1F2_PONDE</name>
<protein>
    <recommendedName>
        <fullName evidence="4">LamG-like jellyroll fold domain-containing protein</fullName>
    </recommendedName>
</protein>
<sequence length="310" mass="35476">MKKPKRSKSAILPLWLLITACPTGWAETNHPPDYRKVMEELREIRKLLEQHDTKLSRIYDALEPHLDEIEQEGKKEKPRYRNQDDALEVLAKQLLPLPAEPRLPENGLIRRFSFTEGFFDEVDPFDELMQKRTQLIEGTLYLNGCYEHSSAPGYKAVAYLPGLDFKGFTFAHHFWPIDIRQGDVVVMGGTSYRWFGIVAGKENEATISMNNGRFRHGLGIRIEPQKWHHIICSVNPATKTINISYDGNLLPPVSLPEDFKLEVVGSKREQLDKNITFTNYSNGSAFHGFVDNLRVYNHALTADELKPAAE</sequence>